<dbReference type="InterPro" id="IPR035906">
    <property type="entry name" value="MetI-like_sf"/>
</dbReference>
<feature type="transmembrane region" description="Helical" evidence="7">
    <location>
        <begin position="118"/>
        <end position="138"/>
    </location>
</feature>
<gene>
    <name evidence="9" type="ORF">WAB15_23235</name>
</gene>
<dbReference type="Proteomes" id="UP001626628">
    <property type="component" value="Chromosome"/>
</dbReference>
<keyword evidence="10" id="KW-1185">Reference proteome</keyword>
<dbReference type="Pfam" id="PF00528">
    <property type="entry name" value="BPD_transp_1"/>
    <property type="match status" value="1"/>
</dbReference>
<evidence type="ECO:0000256" key="1">
    <source>
        <dbReference type="ARBA" id="ARBA00004651"/>
    </source>
</evidence>
<dbReference type="InterPro" id="IPR051393">
    <property type="entry name" value="ABC_transporter_permease"/>
</dbReference>
<organism evidence="9 10">
    <name type="scientific">Streptomyces sirii</name>
    <dbReference type="NCBI Taxonomy" id="3127701"/>
    <lineage>
        <taxon>Bacteria</taxon>
        <taxon>Bacillati</taxon>
        <taxon>Actinomycetota</taxon>
        <taxon>Actinomycetes</taxon>
        <taxon>Kitasatosporales</taxon>
        <taxon>Streptomycetaceae</taxon>
        <taxon>Streptomyces</taxon>
    </lineage>
</organism>
<reference evidence="9 10" key="1">
    <citation type="submission" date="2024-03" db="EMBL/GenBank/DDBJ databases">
        <title>The complete genome of Streptomyces sirii sp.nov.</title>
        <authorList>
            <person name="Zakalyukina Y.V."/>
            <person name="Belik A.R."/>
            <person name="Biryukov M.V."/>
            <person name="Baturina O.A."/>
            <person name="Kabilov M.R."/>
        </authorList>
    </citation>
    <scope>NUCLEOTIDE SEQUENCE [LARGE SCALE GENOMIC DNA]</scope>
    <source>
        <strain evidence="9 10">BP-8</strain>
    </source>
</reference>
<dbReference type="PANTHER" id="PTHR30193">
    <property type="entry name" value="ABC TRANSPORTER PERMEASE PROTEIN"/>
    <property type="match status" value="1"/>
</dbReference>
<keyword evidence="3" id="KW-1003">Cell membrane</keyword>
<evidence type="ECO:0000256" key="2">
    <source>
        <dbReference type="ARBA" id="ARBA00022448"/>
    </source>
</evidence>
<feature type="transmembrane region" description="Helical" evidence="7">
    <location>
        <begin position="21"/>
        <end position="46"/>
    </location>
</feature>
<name>A0ABZ2QQF7_9ACTN</name>
<protein>
    <submittedName>
        <fullName evidence="9">Sugar ABC transporter permease</fullName>
    </submittedName>
</protein>
<comment type="subcellular location">
    <subcellularLocation>
        <location evidence="1 7">Cell membrane</location>
        <topology evidence="1 7">Multi-pass membrane protein</topology>
    </subcellularLocation>
</comment>
<sequence>MALADGGPVRAARRRQTALAYLFLAPALLFFAVFLALPLLFAVLLAQSRWAGFDLGAIEPVGMANFTDLFARGSTFLTPVLTNTLLYALGTVAIALAGALLVSHCINQLRFQGFWRTLYFLPLVTTVVAVGNVWKYMYEPGGLVNGLLNGLGLDSVAFLQSPGTALPSIVVVQAWASVGTAILILTAGLKSIPEVYYEAAELDGAGRRTLFRRITLPLLRPSLLFVCLTQFITGLQSFALINVMTGEGGPGDATNVAALEMYQQAFRYGDWGIAAAASFVLFLVISVVTVVQLWLFRRKGGES</sequence>
<evidence type="ECO:0000313" key="9">
    <source>
        <dbReference type="EMBL" id="WXK78665.1"/>
    </source>
</evidence>
<dbReference type="PROSITE" id="PS50928">
    <property type="entry name" value="ABC_TM1"/>
    <property type="match status" value="1"/>
</dbReference>
<evidence type="ECO:0000256" key="5">
    <source>
        <dbReference type="ARBA" id="ARBA00022989"/>
    </source>
</evidence>
<proteinExistence type="inferred from homology"/>
<keyword evidence="6 7" id="KW-0472">Membrane</keyword>
<dbReference type="EMBL" id="CP147982">
    <property type="protein sequence ID" value="WXK78665.1"/>
    <property type="molecule type" value="Genomic_DNA"/>
</dbReference>
<dbReference type="InterPro" id="IPR000515">
    <property type="entry name" value="MetI-like"/>
</dbReference>
<evidence type="ECO:0000256" key="7">
    <source>
        <dbReference type="RuleBase" id="RU363032"/>
    </source>
</evidence>
<feature type="transmembrane region" description="Helical" evidence="7">
    <location>
        <begin position="85"/>
        <end position="106"/>
    </location>
</feature>
<evidence type="ECO:0000256" key="6">
    <source>
        <dbReference type="ARBA" id="ARBA00023136"/>
    </source>
</evidence>
<keyword evidence="4 7" id="KW-0812">Transmembrane</keyword>
<dbReference type="PANTHER" id="PTHR30193:SF37">
    <property type="entry name" value="INNER MEMBRANE ABC TRANSPORTER PERMEASE PROTEIN YCJO"/>
    <property type="match status" value="1"/>
</dbReference>
<dbReference type="RefSeq" id="WP_399149433.1">
    <property type="nucleotide sequence ID" value="NZ_CP147982.1"/>
</dbReference>
<keyword evidence="2 7" id="KW-0813">Transport</keyword>
<evidence type="ECO:0000256" key="4">
    <source>
        <dbReference type="ARBA" id="ARBA00022692"/>
    </source>
</evidence>
<evidence type="ECO:0000259" key="8">
    <source>
        <dbReference type="PROSITE" id="PS50928"/>
    </source>
</evidence>
<accession>A0ABZ2QQF7</accession>
<evidence type="ECO:0000256" key="3">
    <source>
        <dbReference type="ARBA" id="ARBA00022475"/>
    </source>
</evidence>
<feature type="transmembrane region" description="Helical" evidence="7">
    <location>
        <begin position="222"/>
        <end position="241"/>
    </location>
</feature>
<feature type="transmembrane region" description="Helical" evidence="7">
    <location>
        <begin position="165"/>
        <end position="189"/>
    </location>
</feature>
<dbReference type="Gene3D" id="1.10.3720.10">
    <property type="entry name" value="MetI-like"/>
    <property type="match status" value="1"/>
</dbReference>
<comment type="similarity">
    <text evidence="7">Belongs to the binding-protein-dependent transport system permease family.</text>
</comment>
<dbReference type="CDD" id="cd06261">
    <property type="entry name" value="TM_PBP2"/>
    <property type="match status" value="1"/>
</dbReference>
<evidence type="ECO:0000313" key="10">
    <source>
        <dbReference type="Proteomes" id="UP001626628"/>
    </source>
</evidence>
<feature type="transmembrane region" description="Helical" evidence="7">
    <location>
        <begin position="271"/>
        <end position="296"/>
    </location>
</feature>
<keyword evidence="5 7" id="KW-1133">Transmembrane helix</keyword>
<dbReference type="SUPFAM" id="SSF161098">
    <property type="entry name" value="MetI-like"/>
    <property type="match status" value="1"/>
</dbReference>
<feature type="domain" description="ABC transmembrane type-1" evidence="8">
    <location>
        <begin position="81"/>
        <end position="292"/>
    </location>
</feature>